<reference evidence="6" key="3">
    <citation type="submission" date="2025-09" db="UniProtKB">
        <authorList>
            <consortium name="Ensembl"/>
        </authorList>
    </citation>
    <scope>IDENTIFICATION</scope>
</reference>
<reference evidence="6" key="1">
    <citation type="submission" date="2019-05" db="EMBL/GenBank/DDBJ databases">
        <authorList>
            <person name="Zhang S."/>
            <person name="Liu J."/>
        </authorList>
    </citation>
    <scope>NUCLEOTIDE SEQUENCE [LARGE SCALE GENOMIC DNA]</scope>
</reference>
<accession>A0A8C0A766</accession>
<name>A0A8C0A766_BOSMU</name>
<proteinExistence type="inferred from homology"/>
<evidence type="ECO:0000256" key="5">
    <source>
        <dbReference type="SAM" id="Coils"/>
    </source>
</evidence>
<evidence type="ECO:0000256" key="1">
    <source>
        <dbReference type="ARBA" id="ARBA00009036"/>
    </source>
</evidence>
<keyword evidence="4" id="KW-0009">Actin-binding</keyword>
<evidence type="ECO:0000313" key="6">
    <source>
        <dbReference type="Ensembl" id="ENSBGRP00000010854.1"/>
    </source>
</evidence>
<protein>
    <submittedName>
        <fullName evidence="6">Uncharacterized protein</fullName>
    </submittedName>
</protein>
<dbReference type="InterPro" id="IPR000533">
    <property type="entry name" value="Tropomyosin"/>
</dbReference>
<dbReference type="AlphaFoldDB" id="A0A8C0A766"/>
<comment type="similarity">
    <text evidence="1">Belongs to the tropomyosin family.</text>
</comment>
<keyword evidence="3" id="KW-0514">Muscle protein</keyword>
<dbReference type="Ensembl" id="ENSBGRT00000012458.1">
    <property type="protein sequence ID" value="ENSBGRP00000010854.1"/>
    <property type="gene ID" value="ENSBGRG00000006750.1"/>
</dbReference>
<dbReference type="Proteomes" id="UP000694520">
    <property type="component" value="Chromosome 15"/>
</dbReference>
<dbReference type="GeneTree" id="ENSGT01030000234542"/>
<keyword evidence="7" id="KW-1185">Reference proteome</keyword>
<reference evidence="6" key="2">
    <citation type="submission" date="2025-08" db="UniProtKB">
        <authorList>
            <consortium name="Ensembl"/>
        </authorList>
    </citation>
    <scope>IDENTIFICATION</scope>
</reference>
<evidence type="ECO:0000256" key="4">
    <source>
        <dbReference type="ARBA" id="ARBA00023203"/>
    </source>
</evidence>
<dbReference type="SUPFAM" id="SSF57997">
    <property type="entry name" value="Tropomyosin"/>
    <property type="match status" value="1"/>
</dbReference>
<dbReference type="Pfam" id="PF00261">
    <property type="entry name" value="Tropomyosin"/>
    <property type="match status" value="1"/>
</dbReference>
<dbReference type="PANTHER" id="PTHR19269">
    <property type="entry name" value="TROPOMYOSIN"/>
    <property type="match status" value="1"/>
</dbReference>
<evidence type="ECO:0000256" key="2">
    <source>
        <dbReference type="ARBA" id="ARBA00023054"/>
    </source>
</evidence>
<dbReference type="PRINTS" id="PR00194">
    <property type="entry name" value="TROPOMYOSIN"/>
</dbReference>
<organism evidence="6 7">
    <name type="scientific">Bos mutus grunniens</name>
    <name type="common">Wild yak</name>
    <name type="synonym">Bos grunniens</name>
    <dbReference type="NCBI Taxonomy" id="30521"/>
    <lineage>
        <taxon>Eukaryota</taxon>
        <taxon>Metazoa</taxon>
        <taxon>Chordata</taxon>
        <taxon>Craniata</taxon>
        <taxon>Vertebrata</taxon>
        <taxon>Euteleostomi</taxon>
        <taxon>Mammalia</taxon>
        <taxon>Eutheria</taxon>
        <taxon>Laurasiatheria</taxon>
        <taxon>Artiodactyla</taxon>
        <taxon>Ruminantia</taxon>
        <taxon>Pecora</taxon>
        <taxon>Bovidae</taxon>
        <taxon>Bovinae</taxon>
        <taxon>Bos</taxon>
    </lineage>
</organism>
<evidence type="ECO:0000256" key="3">
    <source>
        <dbReference type="ARBA" id="ARBA00023179"/>
    </source>
</evidence>
<feature type="coiled-coil region" evidence="5">
    <location>
        <begin position="15"/>
        <end position="42"/>
    </location>
</feature>
<dbReference type="GO" id="GO:0003779">
    <property type="term" value="F:actin binding"/>
    <property type="evidence" value="ECO:0007669"/>
    <property type="project" value="UniProtKB-KW"/>
</dbReference>
<sequence length="57" mass="6800">MKVIENQALKDEEKMELQEIQLKEAKHIAEEAHRKYEEVARKLVITEGDLEYDSRRS</sequence>
<keyword evidence="2 5" id="KW-0175">Coiled coil</keyword>
<evidence type="ECO:0000313" key="7">
    <source>
        <dbReference type="Proteomes" id="UP000694520"/>
    </source>
</evidence>
<dbReference type="Gene3D" id="1.20.5.170">
    <property type="match status" value="1"/>
</dbReference>